<keyword evidence="1" id="KW-0812">Transmembrane</keyword>
<comment type="caution">
    <text evidence="3">The sequence shown here is derived from an EMBL/GenBank/DDBJ whole genome shotgun (WGS) entry which is preliminary data.</text>
</comment>
<feature type="signal peptide" evidence="2">
    <location>
        <begin position="1"/>
        <end position="23"/>
    </location>
</feature>
<evidence type="ECO:0000256" key="2">
    <source>
        <dbReference type="SAM" id="SignalP"/>
    </source>
</evidence>
<dbReference type="EMBL" id="QFFF01000002">
    <property type="protein sequence ID" value="PWG01237.1"/>
    <property type="molecule type" value="Genomic_DNA"/>
</dbReference>
<keyword evidence="1" id="KW-0472">Membrane</keyword>
<name>A0A2U2IYU8_9SPHN</name>
<reference evidence="3 4" key="1">
    <citation type="submission" date="2018-05" db="EMBL/GenBank/DDBJ databases">
        <title>Genome of Sphingosinicella humi QZX222.</title>
        <authorList>
            <person name="Qiao Z."/>
            <person name="Wang G."/>
        </authorList>
    </citation>
    <scope>NUCLEOTIDE SEQUENCE [LARGE SCALE GENOMIC DNA]</scope>
    <source>
        <strain evidence="3 4">QZX222</strain>
    </source>
</reference>
<gene>
    <name evidence="3" type="ORF">DF286_13975</name>
</gene>
<proteinExistence type="predicted"/>
<sequence>MLSKVPALLAAAALAVQTVPAVAQTESAPTSGVRLPGQGGMRSDIFIMLGAIAAAALINVVLIASDNDDEQPVSP</sequence>
<protein>
    <submittedName>
        <fullName evidence="3">Uncharacterized protein</fullName>
    </submittedName>
</protein>
<evidence type="ECO:0000256" key="1">
    <source>
        <dbReference type="SAM" id="Phobius"/>
    </source>
</evidence>
<organism evidence="3 4">
    <name type="scientific">Allosphingosinicella humi</name>
    <dbReference type="NCBI Taxonomy" id="2068657"/>
    <lineage>
        <taxon>Bacteria</taxon>
        <taxon>Pseudomonadati</taxon>
        <taxon>Pseudomonadota</taxon>
        <taxon>Alphaproteobacteria</taxon>
        <taxon>Sphingomonadales</taxon>
        <taxon>Sphingomonadaceae</taxon>
        <taxon>Allosphingosinicella</taxon>
    </lineage>
</organism>
<evidence type="ECO:0000313" key="3">
    <source>
        <dbReference type="EMBL" id="PWG01237.1"/>
    </source>
</evidence>
<dbReference type="Proteomes" id="UP000245916">
    <property type="component" value="Unassembled WGS sequence"/>
</dbReference>
<dbReference type="AlphaFoldDB" id="A0A2U2IYU8"/>
<feature type="chain" id="PRO_5015452643" evidence="2">
    <location>
        <begin position="24"/>
        <end position="75"/>
    </location>
</feature>
<feature type="transmembrane region" description="Helical" evidence="1">
    <location>
        <begin position="45"/>
        <end position="64"/>
    </location>
</feature>
<keyword evidence="4" id="KW-1185">Reference proteome</keyword>
<dbReference type="RefSeq" id="WP_109272299.1">
    <property type="nucleotide sequence ID" value="NZ_QFFF01000002.1"/>
</dbReference>
<accession>A0A2U2IYU8</accession>
<keyword evidence="1" id="KW-1133">Transmembrane helix</keyword>
<evidence type="ECO:0000313" key="4">
    <source>
        <dbReference type="Proteomes" id="UP000245916"/>
    </source>
</evidence>
<keyword evidence="2" id="KW-0732">Signal</keyword>